<accession>A0A1T5B3T4</accession>
<sequence>MALFIFWRDCAAKGRPAERLHPLLRTEAHLLPDHVATGHQPDAAGGWHFAAFATRTHFYAPEAQVWQRAGLGACIIHGLIWRSVDGRPVLLDAAAVAALLDRPGTELPADVMGEYAVARLHPDGTLDAFSDRAGLHQLFHGAQGQAVLANRAGLVATLLDDWTADPSGLRWLPAIGYRVGTATAYRSVVQLGQERRIGIGPDGATLAAMADPVIRFDGPRGYSAALDPMLDEGIVQAQAAIRLGIPVDGAIDLPITGGKDSRVVLALCLAAGLRDRLRLFTRGYEGHPDVVAGAGVAAALGLPHRREPPHGSDEPALWSRERFFAKLMAQTWQSDGMVGGWDLILGDRLGTGTLITGHMGEVLKAYSKKPLPPGPLDPVAMVRLQAPFDPMGLLRSGTRAAMEAQLQAQMEEARAAGAADADLPDIFYYRNRLPNWLGAIRAIKSFERQPVVPLGAPALLRLAFRLTPEERKRELLHHAIVRRCAPELLAPPFAMQGWDPALGEDVPRSPPVLPGAGAPPTFGNWQFSINHNPGIRAAIAAEAMARDDLTLWDTIDRDALIDRLRHRRLDYFDGIGMLGLVVAMFQERAMIRPVRLGSPEPATVPGRPAPAVPAAIDPPAVEGHLDAVRRVDGAVMFDGWAHARDWPAAQIAIEARAGERSLAIAVAANDRPDLVPHGFGDGRHGFSLAVPAERLGDGAVEVAIGPFDGGGAIARAVVTR</sequence>
<dbReference type="InterPro" id="IPR029055">
    <property type="entry name" value="Ntn_hydrolases_N"/>
</dbReference>
<gene>
    <name evidence="1" type="ORF">SAMN06295920_102470</name>
</gene>
<dbReference type="EMBL" id="FUYM01000002">
    <property type="protein sequence ID" value="SKB41951.1"/>
    <property type="molecule type" value="Genomic_DNA"/>
</dbReference>
<dbReference type="Proteomes" id="UP000189818">
    <property type="component" value="Unassembled WGS sequence"/>
</dbReference>
<keyword evidence="2" id="KW-1185">Reference proteome</keyword>
<protein>
    <recommendedName>
        <fullName evidence="3">Asparagine synthetase domain-containing protein</fullName>
    </recommendedName>
</protein>
<evidence type="ECO:0000313" key="1">
    <source>
        <dbReference type="EMBL" id="SKB41951.1"/>
    </source>
</evidence>
<dbReference type="OrthoDB" id="118340at2"/>
<dbReference type="RefSeq" id="WP_079647203.1">
    <property type="nucleotide sequence ID" value="NZ_FUYM01000002.1"/>
</dbReference>
<evidence type="ECO:0000313" key="2">
    <source>
        <dbReference type="Proteomes" id="UP000189818"/>
    </source>
</evidence>
<dbReference type="SUPFAM" id="SSF52402">
    <property type="entry name" value="Adenine nucleotide alpha hydrolases-like"/>
    <property type="match status" value="1"/>
</dbReference>
<reference evidence="2" key="1">
    <citation type="submission" date="2017-02" db="EMBL/GenBank/DDBJ databases">
        <authorList>
            <person name="Varghese N."/>
            <person name="Submissions S."/>
        </authorList>
    </citation>
    <scope>NUCLEOTIDE SEQUENCE [LARGE SCALE GENOMIC DNA]</scope>
    <source>
        <strain evidence="2">UM2</strain>
    </source>
</reference>
<organism evidence="1 2">
    <name type="scientific">Rhizorhabdus histidinilytica</name>
    <dbReference type="NCBI Taxonomy" id="439228"/>
    <lineage>
        <taxon>Bacteria</taxon>
        <taxon>Pseudomonadati</taxon>
        <taxon>Pseudomonadota</taxon>
        <taxon>Alphaproteobacteria</taxon>
        <taxon>Sphingomonadales</taxon>
        <taxon>Sphingomonadaceae</taxon>
        <taxon>Rhizorhabdus</taxon>
    </lineage>
</organism>
<dbReference type="STRING" id="439228.SAMN06295920_102470"/>
<evidence type="ECO:0008006" key="3">
    <source>
        <dbReference type="Google" id="ProtNLM"/>
    </source>
</evidence>
<name>A0A1T5B3T4_9SPHN</name>
<dbReference type="AlphaFoldDB" id="A0A1T5B3T4"/>
<dbReference type="InterPro" id="IPR014729">
    <property type="entry name" value="Rossmann-like_a/b/a_fold"/>
</dbReference>
<dbReference type="Gene3D" id="3.40.50.620">
    <property type="entry name" value="HUPs"/>
    <property type="match status" value="1"/>
</dbReference>
<dbReference type="SUPFAM" id="SSF56235">
    <property type="entry name" value="N-terminal nucleophile aminohydrolases (Ntn hydrolases)"/>
    <property type="match status" value="1"/>
</dbReference>
<proteinExistence type="predicted"/>